<dbReference type="GO" id="GO:0008270">
    <property type="term" value="F:zinc ion binding"/>
    <property type="evidence" value="ECO:0007669"/>
    <property type="project" value="UniProtKB-KW"/>
</dbReference>
<accession>A0A974D254</accession>
<evidence type="ECO:0000313" key="11">
    <source>
        <dbReference type="Proteomes" id="UP000694892"/>
    </source>
</evidence>
<dbReference type="SUPFAM" id="SSF57716">
    <property type="entry name" value="Glucocorticoid receptor-like (DNA-binding domain)"/>
    <property type="match status" value="1"/>
</dbReference>
<proteinExistence type="inferred from homology"/>
<evidence type="ECO:0000256" key="6">
    <source>
        <dbReference type="ARBA" id="ARBA00038368"/>
    </source>
</evidence>
<comment type="similarity">
    <text evidence="6">Belongs to the THAP11 family.</text>
</comment>
<evidence type="ECO:0000256" key="1">
    <source>
        <dbReference type="ARBA" id="ARBA00022491"/>
    </source>
</evidence>
<gene>
    <name evidence="10" type="ORF">XELAEV_18022377mg</name>
</gene>
<organism evidence="10 11">
    <name type="scientific">Xenopus laevis</name>
    <name type="common">African clawed frog</name>
    <dbReference type="NCBI Taxonomy" id="8355"/>
    <lineage>
        <taxon>Eukaryota</taxon>
        <taxon>Metazoa</taxon>
        <taxon>Chordata</taxon>
        <taxon>Craniata</taxon>
        <taxon>Vertebrata</taxon>
        <taxon>Euteleostomi</taxon>
        <taxon>Amphibia</taxon>
        <taxon>Batrachia</taxon>
        <taxon>Anura</taxon>
        <taxon>Pipoidea</taxon>
        <taxon>Pipidae</taxon>
        <taxon>Xenopodinae</taxon>
        <taxon>Xenopus</taxon>
        <taxon>Xenopus</taxon>
    </lineage>
</organism>
<dbReference type="GO" id="GO:0000978">
    <property type="term" value="F:RNA polymerase II cis-regulatory region sequence-specific DNA binding"/>
    <property type="evidence" value="ECO:0007669"/>
    <property type="project" value="TreeGrafter"/>
</dbReference>
<dbReference type="GO" id="GO:0005654">
    <property type="term" value="C:nucleoplasm"/>
    <property type="evidence" value="ECO:0007669"/>
    <property type="project" value="TreeGrafter"/>
</dbReference>
<dbReference type="PANTHER" id="PTHR22794">
    <property type="entry name" value="THAP DOMAIN PROTEIN 11"/>
    <property type="match status" value="1"/>
</dbReference>
<sequence length="338" mass="36822">MDLQDPCSGDFVPSAPNNVSAARFPYSYFTEVEELLCSARMPGFTCCVPGCYSNSHRDKGLHFYTFPKDPELRCLWLKNVSRGGVSGCFSTFQPTNGHRVCSLHFQGGRKSYSIKVPTIFPLRGVNEKRTRRSSTKKRQQPNYTPAATTVLVTGLPGQEEQEVLELTAGGAEMMLLSTTAGMGATITNVEGSSAVIGATIDAMGTAAVERGSVAAPSNLAVKLDVGEAHAISTHFSSDASHGSHQQLQVVVVGDEPFPSVDCWPSLLGSDHSYSMSSGTTTEELLRKLNEQRDIIALMEVKMKEMKSSIKHLKVTEVKLREELRQKDKDKVSPMIKSN</sequence>
<reference evidence="11" key="1">
    <citation type="journal article" date="2016" name="Nature">
        <title>Genome evolution in the allotetraploid frog Xenopus laevis.</title>
        <authorList>
            <person name="Session A.M."/>
            <person name="Uno Y."/>
            <person name="Kwon T."/>
            <person name="Chapman J.A."/>
            <person name="Toyoda A."/>
            <person name="Takahashi S."/>
            <person name="Fukui A."/>
            <person name="Hikosaka A."/>
            <person name="Suzuki A."/>
            <person name="Kondo M."/>
            <person name="van Heeringen S.J."/>
            <person name="Quigley I."/>
            <person name="Heinz S."/>
            <person name="Ogino H."/>
            <person name="Ochi H."/>
            <person name="Hellsten U."/>
            <person name="Lyons J.B."/>
            <person name="Simakov O."/>
            <person name="Putnam N."/>
            <person name="Stites J."/>
            <person name="Kuroki Y."/>
            <person name="Tanaka T."/>
            <person name="Michiue T."/>
            <person name="Watanabe M."/>
            <person name="Bogdanovic O."/>
            <person name="Lister R."/>
            <person name="Georgiou G."/>
            <person name="Paranjpe S.S."/>
            <person name="van Kruijsbergen I."/>
            <person name="Shu S."/>
            <person name="Carlson J."/>
            <person name="Kinoshita T."/>
            <person name="Ohta Y."/>
            <person name="Mawaribuchi S."/>
            <person name="Jenkins J."/>
            <person name="Grimwood J."/>
            <person name="Schmutz J."/>
            <person name="Mitros T."/>
            <person name="Mozaffari S.V."/>
            <person name="Suzuki Y."/>
            <person name="Haramoto Y."/>
            <person name="Yamamoto T.S."/>
            <person name="Takagi C."/>
            <person name="Heald R."/>
            <person name="Miller K."/>
            <person name="Haudenschild C."/>
            <person name="Kitzman J."/>
            <person name="Nakayama T."/>
            <person name="Izutsu Y."/>
            <person name="Robert J."/>
            <person name="Fortriede J."/>
            <person name="Burns K."/>
            <person name="Lotay V."/>
            <person name="Karimi K."/>
            <person name="Yasuoka Y."/>
            <person name="Dichmann D.S."/>
            <person name="Flajnik M.F."/>
            <person name="Houston D.W."/>
            <person name="Shendure J."/>
            <person name="DuPasquier L."/>
            <person name="Vize P.D."/>
            <person name="Zorn A.M."/>
            <person name="Ito M."/>
            <person name="Marcotte E.M."/>
            <person name="Wallingford J.B."/>
            <person name="Ito Y."/>
            <person name="Asashima M."/>
            <person name="Ueno N."/>
            <person name="Matsuda Y."/>
            <person name="Veenstra G.J."/>
            <person name="Fujiyama A."/>
            <person name="Harland R.M."/>
            <person name="Taira M."/>
            <person name="Rokhsar D.S."/>
        </authorList>
    </citation>
    <scope>NUCLEOTIDE SEQUENCE [LARGE SCALE GENOMIC DNA]</scope>
    <source>
        <strain evidence="11">J</strain>
    </source>
</reference>
<dbReference type="GO" id="GO:0006357">
    <property type="term" value="P:regulation of transcription by RNA polymerase II"/>
    <property type="evidence" value="ECO:0007669"/>
    <property type="project" value="TreeGrafter"/>
</dbReference>
<dbReference type="Proteomes" id="UP000694892">
    <property type="component" value="Chromosome 4L"/>
</dbReference>
<dbReference type="SMART" id="SM00692">
    <property type="entry name" value="DM3"/>
    <property type="match status" value="1"/>
</dbReference>
<evidence type="ECO:0000256" key="5">
    <source>
        <dbReference type="ARBA" id="ARBA00023125"/>
    </source>
</evidence>
<keyword evidence="5 8" id="KW-0238">DNA-binding</keyword>
<dbReference type="InterPro" id="IPR006612">
    <property type="entry name" value="THAP_Znf"/>
</dbReference>
<evidence type="ECO:0000256" key="8">
    <source>
        <dbReference type="PROSITE-ProRule" id="PRU00309"/>
    </source>
</evidence>
<dbReference type="Pfam" id="PF05485">
    <property type="entry name" value="THAP"/>
    <property type="match status" value="1"/>
</dbReference>
<evidence type="ECO:0000256" key="4">
    <source>
        <dbReference type="ARBA" id="ARBA00022833"/>
    </source>
</evidence>
<dbReference type="CDD" id="cd22291">
    <property type="entry name" value="cc_THAP11_C"/>
    <property type="match status" value="1"/>
</dbReference>
<dbReference type="OMA" id="VNGCFST"/>
<evidence type="ECO:0000259" key="9">
    <source>
        <dbReference type="PROSITE" id="PS50950"/>
    </source>
</evidence>
<feature type="domain" description="THAP-type" evidence="9">
    <location>
        <begin position="41"/>
        <end position="120"/>
    </location>
</feature>
<dbReference type="EMBL" id="CM004472">
    <property type="protein sequence ID" value="OCT84233.1"/>
    <property type="molecule type" value="Genomic_DNA"/>
</dbReference>
<protein>
    <recommendedName>
        <fullName evidence="7">THAP domain-containing protein 11</fullName>
    </recommendedName>
</protein>
<evidence type="ECO:0000256" key="2">
    <source>
        <dbReference type="ARBA" id="ARBA00022723"/>
    </source>
</evidence>
<name>A0A974D254_XENLA</name>
<keyword evidence="4" id="KW-0862">Zinc</keyword>
<evidence type="ECO:0000313" key="10">
    <source>
        <dbReference type="EMBL" id="OCT84233.1"/>
    </source>
</evidence>
<dbReference type="AlphaFoldDB" id="A0A974D254"/>
<evidence type="ECO:0000256" key="3">
    <source>
        <dbReference type="ARBA" id="ARBA00022771"/>
    </source>
</evidence>
<keyword evidence="2" id="KW-0479">Metal-binding</keyword>
<evidence type="ECO:0000256" key="7">
    <source>
        <dbReference type="ARBA" id="ARBA00039845"/>
    </source>
</evidence>
<keyword evidence="3 8" id="KW-0863">Zinc-finger</keyword>
<keyword evidence="1" id="KW-0678">Repressor</keyword>
<dbReference type="PROSITE" id="PS50950">
    <property type="entry name" value="ZF_THAP"/>
    <property type="match status" value="1"/>
</dbReference>
<dbReference type="PANTHER" id="PTHR22794:SF2">
    <property type="entry name" value="THAP DOMAIN-CONTAINING PROTEIN 11"/>
    <property type="match status" value="1"/>
</dbReference>
<dbReference type="SMART" id="SM00980">
    <property type="entry name" value="THAP"/>
    <property type="match status" value="1"/>
</dbReference>